<dbReference type="EMBL" id="LUGG01000032">
    <property type="protein sequence ID" value="OBZ66158.1"/>
    <property type="molecule type" value="Genomic_DNA"/>
</dbReference>
<reference evidence="1 2" key="1">
    <citation type="submission" date="2016-03" db="EMBL/GenBank/DDBJ databases">
        <title>Whole genome sequencing of Grifola frondosa 9006-11.</title>
        <authorList>
            <person name="Min B."/>
            <person name="Park H."/>
            <person name="Kim J.-G."/>
            <person name="Cho H."/>
            <person name="Oh Y.-L."/>
            <person name="Kong W.-S."/>
            <person name="Choi I.-G."/>
        </authorList>
    </citation>
    <scope>NUCLEOTIDE SEQUENCE [LARGE SCALE GENOMIC DNA]</scope>
    <source>
        <strain evidence="1 2">9006-11</strain>
    </source>
</reference>
<organism evidence="1 2">
    <name type="scientific">Grifola frondosa</name>
    <name type="common">Maitake</name>
    <name type="synonym">Polyporus frondosus</name>
    <dbReference type="NCBI Taxonomy" id="5627"/>
    <lineage>
        <taxon>Eukaryota</taxon>
        <taxon>Fungi</taxon>
        <taxon>Dikarya</taxon>
        <taxon>Basidiomycota</taxon>
        <taxon>Agaricomycotina</taxon>
        <taxon>Agaricomycetes</taxon>
        <taxon>Polyporales</taxon>
        <taxon>Grifolaceae</taxon>
        <taxon>Grifola</taxon>
    </lineage>
</organism>
<evidence type="ECO:0000313" key="2">
    <source>
        <dbReference type="Proteomes" id="UP000092993"/>
    </source>
</evidence>
<gene>
    <name evidence="1" type="ORF">A0H81_13888</name>
</gene>
<comment type="caution">
    <text evidence="1">The sequence shown here is derived from an EMBL/GenBank/DDBJ whole genome shotgun (WGS) entry which is preliminary data.</text>
</comment>
<sequence>MPCRGDPPSSQRTQISVHARFKRRADVEGLIREAGYVQVVNRSGLAGDVAISTSRSQLIASTIVRKRNHKSYTGKSIA</sequence>
<dbReference type="AlphaFoldDB" id="A0A1C7LNM3"/>
<proteinExistence type="predicted"/>
<evidence type="ECO:0000313" key="1">
    <source>
        <dbReference type="EMBL" id="OBZ66158.1"/>
    </source>
</evidence>
<keyword evidence="2" id="KW-1185">Reference proteome</keyword>
<dbReference type="Proteomes" id="UP000092993">
    <property type="component" value="Unassembled WGS sequence"/>
</dbReference>
<name>A0A1C7LNM3_GRIFR</name>
<accession>A0A1C7LNM3</accession>
<protein>
    <submittedName>
        <fullName evidence="1">Uncharacterized protein</fullName>
    </submittedName>
</protein>